<sequence length="252" mass="26340">MTAGVREGHQALPRTTDVRHPSRLMLHGLRPAFAAVIRKRWDVEVRNADRVPATGPVVVAANHIGFLDGPMMAIVGPRPVHALTKEELFSGPLGAFLTGAGQISVNRDAPDPRALRSALRVLRDGGVAGLFPESTRGAGEMVSAAGGAAYLALVAGAPVVPMAFLGTRLPGTDATFPPAGSRLVVSYGEPIPVAQQDWPRLRADVRALTETIRQAIIATTREAVQATGIDLPGPIPDPAPEASGAVTSKDEK</sequence>
<evidence type="ECO:0000313" key="5">
    <source>
        <dbReference type="EMBL" id="RNL63683.1"/>
    </source>
</evidence>
<dbReference type="SUPFAM" id="SSF69593">
    <property type="entry name" value="Glycerol-3-phosphate (1)-acyltransferase"/>
    <property type="match status" value="1"/>
</dbReference>
<keyword evidence="6" id="KW-1185">Reference proteome</keyword>
<dbReference type="GO" id="GO:0005886">
    <property type="term" value="C:plasma membrane"/>
    <property type="evidence" value="ECO:0007669"/>
    <property type="project" value="TreeGrafter"/>
</dbReference>
<proteinExistence type="predicted"/>
<dbReference type="AlphaFoldDB" id="A0A3N0CL90"/>
<dbReference type="Proteomes" id="UP000267128">
    <property type="component" value="Unassembled WGS sequence"/>
</dbReference>
<dbReference type="SMART" id="SM00563">
    <property type="entry name" value="PlsC"/>
    <property type="match status" value="1"/>
</dbReference>
<dbReference type="CDD" id="cd07989">
    <property type="entry name" value="LPLAT_AGPAT-like"/>
    <property type="match status" value="1"/>
</dbReference>
<evidence type="ECO:0000256" key="1">
    <source>
        <dbReference type="ARBA" id="ARBA00022679"/>
    </source>
</evidence>
<keyword evidence="1 5" id="KW-0808">Transferase</keyword>
<dbReference type="GO" id="GO:0006654">
    <property type="term" value="P:phosphatidic acid biosynthetic process"/>
    <property type="evidence" value="ECO:0007669"/>
    <property type="project" value="TreeGrafter"/>
</dbReference>
<dbReference type="PANTHER" id="PTHR10434">
    <property type="entry name" value="1-ACYL-SN-GLYCEROL-3-PHOSPHATE ACYLTRANSFERASE"/>
    <property type="match status" value="1"/>
</dbReference>
<comment type="caution">
    <text evidence="5">The sequence shown here is derived from an EMBL/GenBank/DDBJ whole genome shotgun (WGS) entry which is preliminary data.</text>
</comment>
<evidence type="ECO:0000259" key="4">
    <source>
        <dbReference type="SMART" id="SM00563"/>
    </source>
</evidence>
<dbReference type="GO" id="GO:0003841">
    <property type="term" value="F:1-acylglycerol-3-phosphate O-acyltransferase activity"/>
    <property type="evidence" value="ECO:0007669"/>
    <property type="project" value="TreeGrafter"/>
</dbReference>
<dbReference type="Pfam" id="PF01553">
    <property type="entry name" value="Acyltransferase"/>
    <property type="match status" value="1"/>
</dbReference>
<dbReference type="InterPro" id="IPR002123">
    <property type="entry name" value="Plipid/glycerol_acylTrfase"/>
</dbReference>
<evidence type="ECO:0000256" key="3">
    <source>
        <dbReference type="SAM" id="MobiDB-lite"/>
    </source>
</evidence>
<dbReference type="EMBL" id="RJSE01000006">
    <property type="protein sequence ID" value="RNL63683.1"/>
    <property type="molecule type" value="Genomic_DNA"/>
</dbReference>
<gene>
    <name evidence="5" type="ORF">EFK50_08050</name>
</gene>
<reference evidence="5 6" key="1">
    <citation type="submission" date="2018-11" db="EMBL/GenBank/DDBJ databases">
        <authorList>
            <person name="Li F."/>
        </authorList>
    </citation>
    <scope>NUCLEOTIDE SEQUENCE [LARGE SCALE GENOMIC DNA]</scope>
    <source>
        <strain evidence="5 6">Gsoil 097</strain>
    </source>
</reference>
<name>A0A3N0CL90_9ACTN</name>
<dbReference type="PANTHER" id="PTHR10434:SF11">
    <property type="entry name" value="1-ACYL-SN-GLYCEROL-3-PHOSPHATE ACYLTRANSFERASE"/>
    <property type="match status" value="1"/>
</dbReference>
<feature type="region of interest" description="Disordered" evidence="3">
    <location>
        <begin position="229"/>
        <end position="252"/>
    </location>
</feature>
<accession>A0A3N0CL90</accession>
<keyword evidence="2 5" id="KW-0012">Acyltransferase</keyword>
<evidence type="ECO:0000313" key="6">
    <source>
        <dbReference type="Proteomes" id="UP000267128"/>
    </source>
</evidence>
<evidence type="ECO:0000256" key="2">
    <source>
        <dbReference type="ARBA" id="ARBA00023315"/>
    </source>
</evidence>
<protein>
    <submittedName>
        <fullName evidence="5">1-acyl-sn-glycerol-3-phosphate acyltransferase</fullName>
    </submittedName>
</protein>
<organism evidence="5 6">
    <name type="scientific">Nocardioides marmoriginsengisoli</name>
    <dbReference type="NCBI Taxonomy" id="661483"/>
    <lineage>
        <taxon>Bacteria</taxon>
        <taxon>Bacillati</taxon>
        <taxon>Actinomycetota</taxon>
        <taxon>Actinomycetes</taxon>
        <taxon>Propionibacteriales</taxon>
        <taxon>Nocardioidaceae</taxon>
        <taxon>Nocardioides</taxon>
    </lineage>
</organism>
<feature type="domain" description="Phospholipid/glycerol acyltransferase" evidence="4">
    <location>
        <begin position="57"/>
        <end position="167"/>
    </location>
</feature>
<dbReference type="OrthoDB" id="9808424at2"/>
<dbReference type="RefSeq" id="WP_123227070.1">
    <property type="nucleotide sequence ID" value="NZ_RJSE01000006.1"/>
</dbReference>